<name>A0A423XNC6_9PEZI</name>
<reference evidence="2 3" key="1">
    <citation type="submission" date="2015-09" db="EMBL/GenBank/DDBJ databases">
        <title>Host preference determinants of Valsa canker pathogens revealed by comparative genomics.</title>
        <authorList>
            <person name="Yin Z."/>
            <person name="Huang L."/>
        </authorList>
    </citation>
    <scope>NUCLEOTIDE SEQUENCE [LARGE SCALE GENOMIC DNA]</scope>
    <source>
        <strain evidence="2 3">SXYLt</strain>
    </source>
</reference>
<feature type="region of interest" description="Disordered" evidence="1">
    <location>
        <begin position="1"/>
        <end position="42"/>
    </location>
</feature>
<comment type="caution">
    <text evidence="2">The sequence shown here is derived from an EMBL/GenBank/DDBJ whole genome shotgun (WGS) entry which is preliminary data.</text>
</comment>
<protein>
    <submittedName>
        <fullName evidence="2">Uncharacterized protein</fullName>
    </submittedName>
</protein>
<evidence type="ECO:0000256" key="1">
    <source>
        <dbReference type="SAM" id="MobiDB-lite"/>
    </source>
</evidence>
<feature type="region of interest" description="Disordered" evidence="1">
    <location>
        <begin position="64"/>
        <end position="92"/>
    </location>
</feature>
<dbReference type="AlphaFoldDB" id="A0A423XNC6"/>
<proteinExistence type="predicted"/>
<dbReference type="Proteomes" id="UP000285146">
    <property type="component" value="Unassembled WGS sequence"/>
</dbReference>
<dbReference type="InParanoid" id="A0A423XNC6"/>
<evidence type="ECO:0000313" key="2">
    <source>
        <dbReference type="EMBL" id="ROW18016.1"/>
    </source>
</evidence>
<dbReference type="EMBL" id="LKEB01000001">
    <property type="protein sequence ID" value="ROW18016.1"/>
    <property type="molecule type" value="Genomic_DNA"/>
</dbReference>
<organism evidence="2 3">
    <name type="scientific">Cytospora leucostoma</name>
    <dbReference type="NCBI Taxonomy" id="1230097"/>
    <lineage>
        <taxon>Eukaryota</taxon>
        <taxon>Fungi</taxon>
        <taxon>Dikarya</taxon>
        <taxon>Ascomycota</taxon>
        <taxon>Pezizomycotina</taxon>
        <taxon>Sordariomycetes</taxon>
        <taxon>Sordariomycetidae</taxon>
        <taxon>Diaporthales</taxon>
        <taxon>Cytosporaceae</taxon>
        <taxon>Cytospora</taxon>
    </lineage>
</organism>
<evidence type="ECO:0000313" key="3">
    <source>
        <dbReference type="Proteomes" id="UP000285146"/>
    </source>
</evidence>
<sequence length="92" mass="9761">MSVPGDCLGTPETGTAMDQSGRLERLVPDAPTQGRGDHYASQPKATIPGLLCCITPENEQAWTTDSYEGPHRLPDSLDPEWSVPLGGVGAKQ</sequence>
<accession>A0A423XNC6</accession>
<keyword evidence="3" id="KW-1185">Reference proteome</keyword>
<gene>
    <name evidence="2" type="ORF">VPNG_00374</name>
</gene>